<feature type="region of interest" description="Disordered" evidence="1">
    <location>
        <begin position="27"/>
        <end position="54"/>
    </location>
</feature>
<evidence type="ECO:0000256" key="1">
    <source>
        <dbReference type="SAM" id="MobiDB-lite"/>
    </source>
</evidence>
<sequence>MVIKDLKVSCDARELEKSEFLSILSKDTPSRTSKSLYTAELDHGPTSPTLNAPT</sequence>
<dbReference type="Gramene" id="KOM47757">
    <property type="protein sequence ID" value="KOM47757"/>
    <property type="gene ID" value="LR48_Vigan07g146100"/>
</dbReference>
<dbReference type="EMBL" id="CM003377">
    <property type="protein sequence ID" value="KOM47757.1"/>
    <property type="molecule type" value="Genomic_DNA"/>
</dbReference>
<gene>
    <name evidence="2" type="ORF">LR48_Vigan07g146100</name>
</gene>
<accession>A0A0L9UYU1</accession>
<protein>
    <submittedName>
        <fullName evidence="2">Uncharacterized protein</fullName>
    </submittedName>
</protein>
<reference evidence="3" key="1">
    <citation type="journal article" date="2015" name="Proc. Natl. Acad. Sci. U.S.A.">
        <title>Genome sequencing of adzuki bean (Vigna angularis) provides insight into high starch and low fat accumulation and domestication.</title>
        <authorList>
            <person name="Yang K."/>
            <person name="Tian Z."/>
            <person name="Chen C."/>
            <person name="Luo L."/>
            <person name="Zhao B."/>
            <person name="Wang Z."/>
            <person name="Yu L."/>
            <person name="Li Y."/>
            <person name="Sun Y."/>
            <person name="Li W."/>
            <person name="Chen Y."/>
            <person name="Li Y."/>
            <person name="Zhang Y."/>
            <person name="Ai D."/>
            <person name="Zhao J."/>
            <person name="Shang C."/>
            <person name="Ma Y."/>
            <person name="Wu B."/>
            <person name="Wang M."/>
            <person name="Gao L."/>
            <person name="Sun D."/>
            <person name="Zhang P."/>
            <person name="Guo F."/>
            <person name="Wang W."/>
            <person name="Li Y."/>
            <person name="Wang J."/>
            <person name="Varshney R.K."/>
            <person name="Wang J."/>
            <person name="Ling H.Q."/>
            <person name="Wan P."/>
        </authorList>
    </citation>
    <scope>NUCLEOTIDE SEQUENCE</scope>
    <source>
        <strain evidence="3">cv. Jingnong 6</strain>
    </source>
</reference>
<evidence type="ECO:0000313" key="3">
    <source>
        <dbReference type="Proteomes" id="UP000053144"/>
    </source>
</evidence>
<organism evidence="2 3">
    <name type="scientific">Phaseolus angularis</name>
    <name type="common">Azuki bean</name>
    <name type="synonym">Vigna angularis</name>
    <dbReference type="NCBI Taxonomy" id="3914"/>
    <lineage>
        <taxon>Eukaryota</taxon>
        <taxon>Viridiplantae</taxon>
        <taxon>Streptophyta</taxon>
        <taxon>Embryophyta</taxon>
        <taxon>Tracheophyta</taxon>
        <taxon>Spermatophyta</taxon>
        <taxon>Magnoliopsida</taxon>
        <taxon>eudicotyledons</taxon>
        <taxon>Gunneridae</taxon>
        <taxon>Pentapetalae</taxon>
        <taxon>rosids</taxon>
        <taxon>fabids</taxon>
        <taxon>Fabales</taxon>
        <taxon>Fabaceae</taxon>
        <taxon>Papilionoideae</taxon>
        <taxon>50 kb inversion clade</taxon>
        <taxon>NPAAA clade</taxon>
        <taxon>indigoferoid/millettioid clade</taxon>
        <taxon>Phaseoleae</taxon>
        <taxon>Vigna</taxon>
    </lineage>
</organism>
<feature type="compositionally biased region" description="Polar residues" evidence="1">
    <location>
        <begin position="27"/>
        <end position="36"/>
    </location>
</feature>
<evidence type="ECO:0000313" key="2">
    <source>
        <dbReference type="EMBL" id="KOM47757.1"/>
    </source>
</evidence>
<dbReference type="Proteomes" id="UP000053144">
    <property type="component" value="Chromosome 7"/>
</dbReference>
<name>A0A0L9UYU1_PHAAN</name>
<proteinExistence type="predicted"/>
<dbReference type="AlphaFoldDB" id="A0A0L9UYU1"/>